<evidence type="ECO:0000256" key="4">
    <source>
        <dbReference type="ARBA" id="ARBA00022980"/>
    </source>
</evidence>
<keyword evidence="5" id="KW-0539">Nucleus</keyword>
<evidence type="ECO:0000256" key="3">
    <source>
        <dbReference type="ARBA" id="ARBA00022737"/>
    </source>
</evidence>
<dbReference type="InterPro" id="IPR001680">
    <property type="entry name" value="WD40_rpt"/>
</dbReference>
<comment type="subcellular location">
    <subcellularLocation>
        <location evidence="1">Nucleus</location>
    </subcellularLocation>
</comment>
<feature type="region of interest" description="Disordered" evidence="7">
    <location>
        <begin position="81"/>
        <end position="100"/>
    </location>
</feature>
<dbReference type="EMBL" id="LJSK01000058">
    <property type="protein sequence ID" value="KPI88184.1"/>
    <property type="molecule type" value="Genomic_DNA"/>
</dbReference>
<evidence type="ECO:0000313" key="8">
    <source>
        <dbReference type="EMBL" id="KPI88184.1"/>
    </source>
</evidence>
<gene>
    <name evidence="8" type="ORF">ABL78_2688</name>
</gene>
<evidence type="ECO:0000256" key="6">
    <source>
        <dbReference type="PROSITE-ProRule" id="PRU00221"/>
    </source>
</evidence>
<name>A0A0N1ILR3_LEPSE</name>
<protein>
    <submittedName>
        <fullName evidence="8">Uncharacterized protein</fullName>
    </submittedName>
</protein>
<dbReference type="InterPro" id="IPR019775">
    <property type="entry name" value="WD40_repeat_CS"/>
</dbReference>
<keyword evidence="2 6" id="KW-0853">WD repeat</keyword>
<accession>A0A0N1ILR3</accession>
<dbReference type="InterPro" id="IPR036322">
    <property type="entry name" value="WD40_repeat_dom_sf"/>
</dbReference>
<dbReference type="PROSITE" id="PS50294">
    <property type="entry name" value="WD_REPEATS_REGION"/>
    <property type="match status" value="1"/>
</dbReference>
<dbReference type="Pfam" id="PF00400">
    <property type="entry name" value="WD40"/>
    <property type="match status" value="2"/>
</dbReference>
<dbReference type="GO" id="GO:0000027">
    <property type="term" value="P:ribosomal large subunit assembly"/>
    <property type="evidence" value="ECO:0007669"/>
    <property type="project" value="TreeGrafter"/>
</dbReference>
<dbReference type="GO" id="GO:0005730">
    <property type="term" value="C:nucleolus"/>
    <property type="evidence" value="ECO:0007669"/>
    <property type="project" value="TreeGrafter"/>
</dbReference>
<dbReference type="SUPFAM" id="SSF50978">
    <property type="entry name" value="WD40 repeat-like"/>
    <property type="match status" value="1"/>
</dbReference>
<dbReference type="PANTHER" id="PTHR19848">
    <property type="entry name" value="WD40 REPEAT PROTEIN"/>
    <property type="match status" value="1"/>
</dbReference>
<keyword evidence="3" id="KW-0677">Repeat</keyword>
<dbReference type="GO" id="GO:0005840">
    <property type="term" value="C:ribosome"/>
    <property type="evidence" value="ECO:0007669"/>
    <property type="project" value="UniProtKB-KW"/>
</dbReference>
<dbReference type="InterPro" id="IPR015943">
    <property type="entry name" value="WD40/YVTN_repeat-like_dom_sf"/>
</dbReference>
<dbReference type="SMART" id="SM00320">
    <property type="entry name" value="WD40"/>
    <property type="match status" value="5"/>
</dbReference>
<dbReference type="PANTHER" id="PTHR19848:SF0">
    <property type="entry name" value="NOTCHLESS PROTEIN HOMOLOG 1"/>
    <property type="match status" value="1"/>
</dbReference>
<dbReference type="Gene3D" id="2.130.10.10">
    <property type="entry name" value="YVTN repeat-like/Quinoprotein amine dehydrogenase"/>
    <property type="match status" value="2"/>
</dbReference>
<proteinExistence type="predicted"/>
<evidence type="ECO:0000256" key="1">
    <source>
        <dbReference type="ARBA" id="ARBA00004123"/>
    </source>
</evidence>
<comment type="caution">
    <text evidence="8">The sequence shown here is derived from an EMBL/GenBank/DDBJ whole genome shotgun (WGS) entry which is preliminary data.</text>
</comment>
<sequence>MGCGSSHDTYVCNPNAYRGYAMASLSTPRSPGGRNFNTAQRNLGLWEPHAGSNRVAGSNRCFNGDDEVLRRMRQKHMEVHPKASKGVAQGKRRASSPRTHCSNLINIGSRQLGIVDELSASAYIGRLLVGDGTRPNDRSLPSSSSSGYSTFVSLASLLFDSKFPKHISSGDEVTPHMSYRRPSSYAHASGLFTNLSTSVYSSSSLFGRKKRPLQRYKLNVCNNGHAHRVRLVLLAPQGDILLSCSTVDCHMVAYHLHLKEEVGYLFGHKAVILGGAVSPDGRLVATSSNDCTAILWELLLFKPRYSLPHPSAVHACRFSSSGLEVATMCADGICRVWTWDDIGVMHMLVSFNTGFDRALTSLTYTLGDRQLVAGGASNTIFLWDRQHLEEAGTAFRQHCSTVISVDASQVLLDIVVSADESKVYVWNSDTLEVLHCINVDACNLPRQCPRRQKALTCAAAGAELANTELTHSPYWTAMQLVDTRYGVFVVAAASDKCAHIFEVQDTAQKTGDGDVTPLDAHVSEVLSLPFSSSLSCVNGGPLNLISLGDTCGNRHILALM</sequence>
<feature type="repeat" description="WD" evidence="6">
    <location>
        <begin position="265"/>
        <end position="298"/>
    </location>
</feature>
<evidence type="ECO:0000256" key="2">
    <source>
        <dbReference type="ARBA" id="ARBA00022574"/>
    </source>
</evidence>
<evidence type="ECO:0000256" key="5">
    <source>
        <dbReference type="ARBA" id="ARBA00023242"/>
    </source>
</evidence>
<keyword evidence="4" id="KW-0689">Ribosomal protein</keyword>
<evidence type="ECO:0000256" key="7">
    <source>
        <dbReference type="SAM" id="MobiDB-lite"/>
    </source>
</evidence>
<organism evidence="8 9">
    <name type="scientific">Leptomonas seymouri</name>
    <dbReference type="NCBI Taxonomy" id="5684"/>
    <lineage>
        <taxon>Eukaryota</taxon>
        <taxon>Discoba</taxon>
        <taxon>Euglenozoa</taxon>
        <taxon>Kinetoplastea</taxon>
        <taxon>Metakinetoplastina</taxon>
        <taxon>Trypanosomatida</taxon>
        <taxon>Trypanosomatidae</taxon>
        <taxon>Leishmaniinae</taxon>
        <taxon>Leptomonas</taxon>
    </lineage>
</organism>
<dbReference type="PROSITE" id="PS00678">
    <property type="entry name" value="WD_REPEATS_1"/>
    <property type="match status" value="1"/>
</dbReference>
<dbReference type="VEuPathDB" id="TriTrypDB:Lsey_0058_0030"/>
<dbReference type="PROSITE" id="PS50082">
    <property type="entry name" value="WD_REPEATS_2"/>
    <property type="match status" value="1"/>
</dbReference>
<evidence type="ECO:0000313" key="9">
    <source>
        <dbReference type="Proteomes" id="UP000038009"/>
    </source>
</evidence>
<keyword evidence="4" id="KW-0687">Ribonucleoprotein</keyword>
<dbReference type="OrthoDB" id="674604at2759"/>
<dbReference type="Proteomes" id="UP000038009">
    <property type="component" value="Unassembled WGS sequence"/>
</dbReference>
<dbReference type="OMA" id="LVWNCAT"/>
<keyword evidence="9" id="KW-1185">Reference proteome</keyword>
<reference evidence="8 9" key="1">
    <citation type="journal article" date="2015" name="PLoS Pathog.">
        <title>Leptomonas seymouri: Adaptations to the Dixenous Life Cycle Analyzed by Genome Sequencing, Transcriptome Profiling and Co-infection with Leishmania donovani.</title>
        <authorList>
            <person name="Kraeva N."/>
            <person name="Butenko A."/>
            <person name="Hlavacova J."/>
            <person name="Kostygov A."/>
            <person name="Myskova J."/>
            <person name="Grybchuk D."/>
            <person name="Lestinova T."/>
            <person name="Votypka J."/>
            <person name="Volf P."/>
            <person name="Opperdoes F."/>
            <person name="Flegontov P."/>
            <person name="Lukes J."/>
            <person name="Yurchenko V."/>
        </authorList>
    </citation>
    <scope>NUCLEOTIDE SEQUENCE [LARGE SCALE GENOMIC DNA]</scope>
    <source>
        <strain evidence="8 9">ATCC 30220</strain>
    </source>
</reference>
<dbReference type="AlphaFoldDB" id="A0A0N1ILR3"/>